<proteinExistence type="predicted"/>
<dbReference type="Pfam" id="PF10988">
    <property type="entry name" value="DUF2807"/>
    <property type="match status" value="1"/>
</dbReference>
<dbReference type="GO" id="GO:0060294">
    <property type="term" value="P:cilium movement involved in cell motility"/>
    <property type="evidence" value="ECO:0007669"/>
    <property type="project" value="InterPro"/>
</dbReference>
<feature type="compositionally biased region" description="Acidic residues" evidence="6">
    <location>
        <begin position="401"/>
        <end position="432"/>
    </location>
</feature>
<dbReference type="Proteomes" id="UP001066276">
    <property type="component" value="Chromosome 9"/>
</dbReference>
<feature type="domain" description="Putative auto-transporter adhesin head GIN" evidence="7">
    <location>
        <begin position="95"/>
        <end position="175"/>
    </location>
</feature>
<feature type="compositionally biased region" description="Polar residues" evidence="6">
    <location>
        <begin position="23"/>
        <end position="42"/>
    </location>
</feature>
<feature type="compositionally biased region" description="Polar residues" evidence="6">
    <location>
        <begin position="95"/>
        <end position="179"/>
    </location>
</feature>
<evidence type="ECO:0000256" key="6">
    <source>
        <dbReference type="SAM" id="MobiDB-lite"/>
    </source>
</evidence>
<feature type="region of interest" description="Disordered" evidence="6">
    <location>
        <begin position="697"/>
        <end position="748"/>
    </location>
</feature>
<keyword evidence="4" id="KW-0206">Cytoskeleton</keyword>
<name>A0AAV7MWT3_PLEWA</name>
<protein>
    <recommendedName>
        <fullName evidence="7">Putative auto-transporter adhesin head GIN domain-containing protein</fullName>
    </recommendedName>
</protein>
<dbReference type="EMBL" id="JANPWB010000013">
    <property type="protein sequence ID" value="KAJ1106802.1"/>
    <property type="molecule type" value="Genomic_DNA"/>
</dbReference>
<feature type="region of interest" description="Disordered" evidence="6">
    <location>
        <begin position="1"/>
        <end position="179"/>
    </location>
</feature>
<dbReference type="GO" id="GO:0035082">
    <property type="term" value="P:axoneme assembly"/>
    <property type="evidence" value="ECO:0007669"/>
    <property type="project" value="TreeGrafter"/>
</dbReference>
<evidence type="ECO:0000256" key="4">
    <source>
        <dbReference type="ARBA" id="ARBA00023212"/>
    </source>
</evidence>
<comment type="caution">
    <text evidence="8">The sequence shown here is derived from an EMBL/GenBank/DDBJ whole genome shotgun (WGS) entry which is preliminary data.</text>
</comment>
<evidence type="ECO:0000259" key="7">
    <source>
        <dbReference type="Pfam" id="PF10988"/>
    </source>
</evidence>
<keyword evidence="9" id="KW-1185">Reference proteome</keyword>
<dbReference type="InterPro" id="IPR006802">
    <property type="entry name" value="Radial_spoke"/>
</dbReference>
<sequence>MSGEKPDTPLIPSGHRASVVMSEEQSAIPTTTSGPEVSTRPSGEQLGIQRAPSGQRVSTRGSADHSEIPPSASGHRASTRISGEQLERPPGPSEQRVSTRVSGEQLQLRPSGSGHRTSSRVSGEQLQLRLSGSGHITSTRVSGEQLQLRPSGSGHITSTRVSGEQLQLRPSGSGHRTSIRVSREQFEVPPPTSEHRPSIRMSGGLLEILPLSNGLSSSERMSDDLLEIPPVPRELAIQNAKAYLLKTGESNGLSLYDHLAKVLTKILDERPENVVDIFEDLSKDAKWLRFHKKLDTLRDDHEVLPTYEMAEKHKTLFLKGAGEGSEQEADEEMLETPLPNVMELAFFFEQGGVGMSKEETYHIFLALKQLIDTQPIQKCRFWGKVLGTEANYIVAEVEFREGEDEMDQEEEVEETEQDTSDLKEDEEGEEQDPGPPKSTYKPPPVVPKEDNRTGANKYAYLVCNEPGKPWVRLPLVLPAHITAARQIKKFFTGRLDAPIVSYPPFPGNESNYLRAQIARISAGTQVSPLGFFQFGEEEAEEEEGAVRDTYEENPDFEGISAPEMIDGLSNWVHHVQHILPQGRCVWINTAQKSEEEMEEEEGEEEEKGEEPDEPQPEVGPPLLTPLSEDAEINHTPPWTAKLSTHIIPQYAIAVLQSNLWPGAHAFASGKRFENVYYGWGLKYSPDNYSPPVPPPVQMEYPSGPEITESSDPTVEEEQALKAAQEEALAAAEELEELEEEEEENEDDD</sequence>
<evidence type="ECO:0000256" key="2">
    <source>
        <dbReference type="ARBA" id="ARBA00022490"/>
    </source>
</evidence>
<dbReference type="CDD" id="cd22963">
    <property type="entry name" value="DD_CrRSP4-like"/>
    <property type="match status" value="1"/>
</dbReference>
<dbReference type="Gene3D" id="2.160.20.120">
    <property type="match status" value="1"/>
</dbReference>
<dbReference type="PANTHER" id="PTHR13159:SF0">
    <property type="entry name" value="RADIAL SPOKE HEAD 6 HOMOLOG A"/>
    <property type="match status" value="1"/>
</dbReference>
<dbReference type="PANTHER" id="PTHR13159">
    <property type="entry name" value="RADIAL SPOKEHEAD-RELATED"/>
    <property type="match status" value="1"/>
</dbReference>
<evidence type="ECO:0000256" key="5">
    <source>
        <dbReference type="ARBA" id="ARBA00023273"/>
    </source>
</evidence>
<gene>
    <name evidence="8" type="ORF">NDU88_004200</name>
</gene>
<dbReference type="Pfam" id="PF04712">
    <property type="entry name" value="Radial_spoke"/>
    <property type="match status" value="1"/>
</dbReference>
<keyword evidence="3" id="KW-0969">Cilium</keyword>
<organism evidence="8 9">
    <name type="scientific">Pleurodeles waltl</name>
    <name type="common">Iberian ribbed newt</name>
    <dbReference type="NCBI Taxonomy" id="8319"/>
    <lineage>
        <taxon>Eukaryota</taxon>
        <taxon>Metazoa</taxon>
        <taxon>Chordata</taxon>
        <taxon>Craniata</taxon>
        <taxon>Vertebrata</taxon>
        <taxon>Euteleostomi</taxon>
        <taxon>Amphibia</taxon>
        <taxon>Batrachia</taxon>
        <taxon>Caudata</taxon>
        <taxon>Salamandroidea</taxon>
        <taxon>Salamandridae</taxon>
        <taxon>Pleurodelinae</taxon>
        <taxon>Pleurodeles</taxon>
    </lineage>
</organism>
<keyword evidence="5" id="KW-0966">Cell projection</keyword>
<evidence type="ECO:0000313" key="8">
    <source>
        <dbReference type="EMBL" id="KAJ1106802.1"/>
    </source>
</evidence>
<feature type="compositionally biased region" description="Pro residues" evidence="6">
    <location>
        <begin position="433"/>
        <end position="446"/>
    </location>
</feature>
<dbReference type="AlphaFoldDB" id="A0AAV7MWT3"/>
<keyword evidence="2" id="KW-0963">Cytoplasm</keyword>
<feature type="region of interest" description="Disordered" evidence="6">
    <location>
        <begin position="592"/>
        <end position="633"/>
    </location>
</feature>
<dbReference type="GO" id="GO:0001534">
    <property type="term" value="C:radial spoke"/>
    <property type="evidence" value="ECO:0007669"/>
    <property type="project" value="InterPro"/>
</dbReference>
<evidence type="ECO:0000256" key="3">
    <source>
        <dbReference type="ARBA" id="ARBA00023069"/>
    </source>
</evidence>
<feature type="compositionally biased region" description="Acidic residues" evidence="6">
    <location>
        <begin position="732"/>
        <end position="748"/>
    </location>
</feature>
<feature type="compositionally biased region" description="Low complexity" evidence="6">
    <location>
        <begin position="720"/>
        <end position="731"/>
    </location>
</feature>
<evidence type="ECO:0000256" key="1">
    <source>
        <dbReference type="ARBA" id="ARBA00004430"/>
    </source>
</evidence>
<evidence type="ECO:0000313" key="9">
    <source>
        <dbReference type="Proteomes" id="UP001066276"/>
    </source>
</evidence>
<comment type="subcellular location">
    <subcellularLocation>
        <location evidence="1">Cytoplasm</location>
        <location evidence="1">Cytoskeleton</location>
        <location evidence="1">Cilium axoneme</location>
    </subcellularLocation>
</comment>
<feature type="compositionally biased region" description="Acidic residues" evidence="6">
    <location>
        <begin position="595"/>
        <end position="615"/>
    </location>
</feature>
<feature type="region of interest" description="Disordered" evidence="6">
    <location>
        <begin position="401"/>
        <end position="451"/>
    </location>
</feature>
<dbReference type="InterPro" id="IPR021255">
    <property type="entry name" value="DUF2807"/>
</dbReference>
<reference evidence="8" key="1">
    <citation type="journal article" date="2022" name="bioRxiv">
        <title>Sequencing and chromosome-scale assembly of the giantPleurodeles waltlgenome.</title>
        <authorList>
            <person name="Brown T."/>
            <person name="Elewa A."/>
            <person name="Iarovenko S."/>
            <person name="Subramanian E."/>
            <person name="Araus A.J."/>
            <person name="Petzold A."/>
            <person name="Susuki M."/>
            <person name="Suzuki K.-i.T."/>
            <person name="Hayashi T."/>
            <person name="Toyoda A."/>
            <person name="Oliveira C."/>
            <person name="Osipova E."/>
            <person name="Leigh N.D."/>
            <person name="Simon A."/>
            <person name="Yun M.H."/>
        </authorList>
    </citation>
    <scope>NUCLEOTIDE SEQUENCE</scope>
    <source>
        <strain evidence="8">20211129_DDA</strain>
        <tissue evidence="8">Liver</tissue>
    </source>
</reference>
<accession>A0AAV7MWT3</accession>